<proteinExistence type="predicted"/>
<gene>
    <name evidence="3" type="ORF">A500_20108</name>
</gene>
<evidence type="ECO:0000256" key="2">
    <source>
        <dbReference type="PROSITE-ProRule" id="PRU00252"/>
    </source>
</evidence>
<dbReference type="InterPro" id="IPR000424">
    <property type="entry name" value="Primosome_PriB/ssb"/>
</dbReference>
<dbReference type="Proteomes" id="UP000013988">
    <property type="component" value="Unassembled WGS sequence"/>
</dbReference>
<evidence type="ECO:0000313" key="3">
    <source>
        <dbReference type="EMBL" id="EOR19801.1"/>
    </source>
</evidence>
<dbReference type="PROSITE" id="PS50935">
    <property type="entry name" value="SSB"/>
    <property type="match status" value="1"/>
</dbReference>
<reference evidence="3 4" key="1">
    <citation type="submission" date="2013-03" db="EMBL/GenBank/DDBJ databases">
        <title>Whole genome shotgun sequencing of Clostridium sartagoforme AAU1.</title>
        <authorList>
            <person name="Joshi C.G."/>
            <person name="Duggirala S.M."/>
            <person name="Nathani N.M."/>
            <person name="Bhatt V.D."/>
            <person name="Patel A.K."/>
            <person name="Pandya P.R."/>
            <person name="KaPatel J.A."/>
        </authorList>
    </citation>
    <scope>NUCLEOTIDE SEQUENCE [LARGE SCALE GENOMIC DNA]</scope>
    <source>
        <strain evidence="3 4">AAU1</strain>
    </source>
</reference>
<evidence type="ECO:0000313" key="4">
    <source>
        <dbReference type="Proteomes" id="UP000013988"/>
    </source>
</evidence>
<dbReference type="GO" id="GO:0003697">
    <property type="term" value="F:single-stranded DNA binding"/>
    <property type="evidence" value="ECO:0007669"/>
    <property type="project" value="InterPro"/>
</dbReference>
<accession>R9BXU7</accession>
<dbReference type="Gene3D" id="2.40.50.140">
    <property type="entry name" value="Nucleic acid-binding proteins"/>
    <property type="match status" value="1"/>
</dbReference>
<evidence type="ECO:0000256" key="1">
    <source>
        <dbReference type="ARBA" id="ARBA00023125"/>
    </source>
</evidence>
<sequence>IEGKLNNASYINSNGEKKYSNNIILEEFQFLDNKKENVI</sequence>
<comment type="caution">
    <text evidence="3">The sequence shown here is derived from an EMBL/GenBank/DDBJ whole genome shotgun (WGS) entry which is preliminary data.</text>
</comment>
<dbReference type="InterPro" id="IPR012340">
    <property type="entry name" value="NA-bd_OB-fold"/>
</dbReference>
<dbReference type="EMBL" id="ASRV01000281">
    <property type="protein sequence ID" value="EOR19801.1"/>
    <property type="molecule type" value="Genomic_DNA"/>
</dbReference>
<feature type="non-terminal residue" evidence="3">
    <location>
        <position position="1"/>
    </location>
</feature>
<protein>
    <submittedName>
        <fullName evidence="3">Uncharacterized protein</fullName>
    </submittedName>
</protein>
<keyword evidence="1 2" id="KW-0238">DNA-binding</keyword>
<dbReference type="SUPFAM" id="SSF50249">
    <property type="entry name" value="Nucleic acid-binding proteins"/>
    <property type="match status" value="1"/>
</dbReference>
<keyword evidence="4" id="KW-1185">Reference proteome</keyword>
<dbReference type="AlphaFoldDB" id="R9BXU7"/>
<name>R9BXU7_9CLOT</name>
<organism evidence="3 4">
    <name type="scientific">Clostridium sartagoforme AAU1</name>
    <dbReference type="NCBI Taxonomy" id="1202534"/>
    <lineage>
        <taxon>Bacteria</taxon>
        <taxon>Bacillati</taxon>
        <taxon>Bacillota</taxon>
        <taxon>Clostridia</taxon>
        <taxon>Eubacteriales</taxon>
        <taxon>Clostridiaceae</taxon>
        <taxon>Clostridium</taxon>
    </lineage>
</organism>